<evidence type="ECO:0000256" key="1">
    <source>
        <dbReference type="SAM" id="MobiDB-lite"/>
    </source>
</evidence>
<gene>
    <name evidence="2" type="ORF">CPB84DRAFT_1851182</name>
</gene>
<feature type="compositionally biased region" description="Polar residues" evidence="1">
    <location>
        <begin position="422"/>
        <end position="434"/>
    </location>
</feature>
<feature type="compositionally biased region" description="Polar residues" evidence="1">
    <location>
        <begin position="330"/>
        <end position="352"/>
    </location>
</feature>
<feature type="compositionally biased region" description="Pro residues" evidence="1">
    <location>
        <begin position="360"/>
        <end position="370"/>
    </location>
</feature>
<evidence type="ECO:0000313" key="2">
    <source>
        <dbReference type="EMBL" id="KAF8882628.1"/>
    </source>
</evidence>
<accession>A0A9P5NEZ1</accession>
<dbReference type="EMBL" id="JADNYJ010000121">
    <property type="protein sequence ID" value="KAF8882628.1"/>
    <property type="molecule type" value="Genomic_DNA"/>
</dbReference>
<dbReference type="OrthoDB" id="3050366at2759"/>
<name>A0A9P5NEZ1_GYMJU</name>
<feature type="region of interest" description="Disordered" evidence="1">
    <location>
        <begin position="317"/>
        <end position="434"/>
    </location>
</feature>
<keyword evidence="3" id="KW-1185">Reference proteome</keyword>
<dbReference type="AlphaFoldDB" id="A0A9P5NEZ1"/>
<dbReference type="Proteomes" id="UP000724874">
    <property type="component" value="Unassembled WGS sequence"/>
</dbReference>
<comment type="caution">
    <text evidence="2">The sequence shown here is derived from an EMBL/GenBank/DDBJ whole genome shotgun (WGS) entry which is preliminary data.</text>
</comment>
<evidence type="ECO:0000313" key="3">
    <source>
        <dbReference type="Proteomes" id="UP000724874"/>
    </source>
</evidence>
<proteinExistence type="predicted"/>
<protein>
    <submittedName>
        <fullName evidence="2">Uncharacterized protein</fullName>
    </submittedName>
</protein>
<reference evidence="2" key="1">
    <citation type="submission" date="2020-11" db="EMBL/GenBank/DDBJ databases">
        <authorList>
            <consortium name="DOE Joint Genome Institute"/>
            <person name="Ahrendt S."/>
            <person name="Riley R."/>
            <person name="Andreopoulos W."/>
            <person name="LaButti K."/>
            <person name="Pangilinan J."/>
            <person name="Ruiz-duenas F.J."/>
            <person name="Barrasa J.M."/>
            <person name="Sanchez-Garcia M."/>
            <person name="Camarero S."/>
            <person name="Miyauchi S."/>
            <person name="Serrano A."/>
            <person name="Linde D."/>
            <person name="Babiker R."/>
            <person name="Drula E."/>
            <person name="Ayuso-Fernandez I."/>
            <person name="Pacheco R."/>
            <person name="Padilla G."/>
            <person name="Ferreira P."/>
            <person name="Barriuso J."/>
            <person name="Kellner H."/>
            <person name="Castanera R."/>
            <person name="Alfaro M."/>
            <person name="Ramirez L."/>
            <person name="Pisabarro A.G."/>
            <person name="Kuo A."/>
            <person name="Tritt A."/>
            <person name="Lipzen A."/>
            <person name="He G."/>
            <person name="Yan M."/>
            <person name="Ng V."/>
            <person name="Cullen D."/>
            <person name="Martin F."/>
            <person name="Rosso M.-N."/>
            <person name="Henrissat B."/>
            <person name="Hibbett D."/>
            <person name="Martinez A.T."/>
            <person name="Grigoriev I.V."/>
        </authorList>
    </citation>
    <scope>NUCLEOTIDE SEQUENCE</scope>
    <source>
        <strain evidence="2">AH 44721</strain>
    </source>
</reference>
<organism evidence="2 3">
    <name type="scientific">Gymnopilus junonius</name>
    <name type="common">Spectacular rustgill mushroom</name>
    <name type="synonym">Gymnopilus spectabilis subsp. junonius</name>
    <dbReference type="NCBI Taxonomy" id="109634"/>
    <lineage>
        <taxon>Eukaryota</taxon>
        <taxon>Fungi</taxon>
        <taxon>Dikarya</taxon>
        <taxon>Basidiomycota</taxon>
        <taxon>Agaricomycotina</taxon>
        <taxon>Agaricomycetes</taxon>
        <taxon>Agaricomycetidae</taxon>
        <taxon>Agaricales</taxon>
        <taxon>Agaricineae</taxon>
        <taxon>Hymenogastraceae</taxon>
        <taxon>Gymnopilus</taxon>
    </lineage>
</organism>
<sequence length="581" mass="63934">MVNPGAFHGAQKEFMLSQKLIYNKAINNGYTDEAVADIQCCYFKRFSVDLPDDQEPTANELAAIDDDAVDPEQKKPDPETLSAEELSMAMEILEKRQKTLEFQKAIHYTFAIILPVAREMFSNLPEEQQIMWKSQAIKESKEAETAWKNELDGQASTTPEDCQRAILGLVQFAQPLLDLICEATGWKVSLIAGGPEPANKGHLNVISVHSGTTMGDYQKDLLPVFGSFLKKCYSTEECHAWALTSGLRSLDCGDLEKNNATLDSIDHLLPTLTTCSSGETSGTNTSLIVQHSPELGLSSTESLLKCPECLPQISEANMSSASGPSAGPIITSTNSPDCSSGQVDTHQPSFQGASDAESTPPSPPPSPPASPSISEDSTITTASMPSVKKQKRLCTIVIPDNDETPPPEKQQRIKGPMANASPPHQTSLHNNPVDSSPITPEWFMNTLSMIQGRGIASNPHWMELVHTWARFEVLEGYMEKSRLSSSSQPTAVTTYEPPIHIRKYAKEFKNWWTILQPEWQTSDSAILLKECDSDWESLRKPGQNGIISIIVGLFYWGAAVKEVLDVEEKWKGKNVKKLRDA</sequence>